<feature type="compositionally biased region" description="Polar residues" evidence="4">
    <location>
        <begin position="46"/>
        <end position="60"/>
    </location>
</feature>
<dbReference type="Gene3D" id="1.10.10.60">
    <property type="entry name" value="Homeodomain-like"/>
    <property type="match status" value="1"/>
</dbReference>
<evidence type="ECO:0000313" key="6">
    <source>
        <dbReference type="EMBL" id="URD76619.1"/>
    </source>
</evidence>
<dbReference type="OrthoDB" id="551907at2759"/>
<sequence>MHLPPRLFSYPADYRHRRYYCPGWEGEEASLTIHPFTEATRKKNSISKQRGTATNPSPSSKVHFPPSISPRDFNPGPSLLTFESFTNSSQFELSIDPSIPNSMPRPRSPYSEPQIGAITRRKLIFEGSGRSLGGAEWKSCGKFDSGRWYFAQKLVDSPGAECFSSLGVPRSSYYKSFLMYHASKFSTVSMAPDNGQGTEQVCSIGTSGGSSLNNPVNPGGSGKQRLRWTSDLHDRFVDAITQLGGPDSGYFLSSHGATPKGVLRVMAVPGITIYHVKSHLQKYRLAKYLPDSPADGSKDDKKDSGQTHSDTDSAPSAQFNESLKMQMEVQKRLHEQLEVQRQLQLRIEAQGRYLQKIIEEQQKLSGVVQKHKSSLSLPISDSNRNPSSLKKPRMAVVNQSSDAAQEAPNQESNPDLSRDHCIISSGFGAGTKLDEGTGNTQQNVPNEVEVGAEELGVHNCSVVNL</sequence>
<dbReference type="GO" id="GO:0003700">
    <property type="term" value="F:DNA-binding transcription factor activity"/>
    <property type="evidence" value="ECO:0007669"/>
    <property type="project" value="InterPro"/>
</dbReference>
<dbReference type="AlphaFoldDB" id="A0A9E7JD45"/>
<reference evidence="6" key="1">
    <citation type="submission" date="2022-05" db="EMBL/GenBank/DDBJ databases">
        <title>The Musa troglodytarum L. genome provides insights into the mechanism of non-climacteric behaviour and enrichment of carotenoids.</title>
        <authorList>
            <person name="Wang J."/>
        </authorList>
    </citation>
    <scope>NUCLEOTIDE SEQUENCE</scope>
    <source>
        <tissue evidence="6">Leaf</tissue>
    </source>
</reference>
<dbReference type="SUPFAM" id="SSF46689">
    <property type="entry name" value="Homeodomain-like"/>
    <property type="match status" value="1"/>
</dbReference>
<evidence type="ECO:0000256" key="3">
    <source>
        <dbReference type="ARBA" id="ARBA00023242"/>
    </source>
</evidence>
<keyword evidence="7" id="KW-1185">Reference proteome</keyword>
<dbReference type="GO" id="GO:0003677">
    <property type="term" value="F:DNA binding"/>
    <property type="evidence" value="ECO:0007669"/>
    <property type="project" value="UniProtKB-KW"/>
</dbReference>
<dbReference type="PANTHER" id="PTHR31499">
    <property type="entry name" value="MYB FAMILY TRANSCRIPTION FACTOR PHL11"/>
    <property type="match status" value="1"/>
</dbReference>
<dbReference type="NCBIfam" id="TIGR01557">
    <property type="entry name" value="myb_SHAQKYF"/>
    <property type="match status" value="1"/>
</dbReference>
<dbReference type="Pfam" id="PF14379">
    <property type="entry name" value="Myb_CC_LHEQLE"/>
    <property type="match status" value="1"/>
</dbReference>
<dbReference type="EMBL" id="CP097502">
    <property type="protein sequence ID" value="URD76619.1"/>
    <property type="molecule type" value="Genomic_DNA"/>
</dbReference>
<keyword evidence="1" id="KW-0805">Transcription regulation</keyword>
<protein>
    <submittedName>
        <fullName evidence="6">Myb-like DNA-binding domain</fullName>
    </submittedName>
</protein>
<gene>
    <name evidence="6" type="ORF">MUK42_08486</name>
</gene>
<dbReference type="InterPro" id="IPR046955">
    <property type="entry name" value="PHR1-like"/>
</dbReference>
<dbReference type="PANTHER" id="PTHR31499:SF79">
    <property type="entry name" value="HTH MYB-TYPE DOMAIN-CONTAINING PROTEIN"/>
    <property type="match status" value="1"/>
</dbReference>
<evidence type="ECO:0000256" key="1">
    <source>
        <dbReference type="ARBA" id="ARBA00023015"/>
    </source>
</evidence>
<feature type="compositionally biased region" description="Polar residues" evidence="4">
    <location>
        <begin position="397"/>
        <end position="415"/>
    </location>
</feature>
<keyword evidence="6" id="KW-0238">DNA-binding</keyword>
<keyword evidence="2" id="KW-0804">Transcription</keyword>
<name>A0A9E7JD45_9LILI</name>
<evidence type="ECO:0000259" key="5">
    <source>
        <dbReference type="Pfam" id="PF14379"/>
    </source>
</evidence>
<dbReference type="InterPro" id="IPR009057">
    <property type="entry name" value="Homeodomain-like_sf"/>
</dbReference>
<proteinExistence type="predicted"/>
<keyword evidence="3" id="KW-0539">Nucleus</keyword>
<dbReference type="InterPro" id="IPR006447">
    <property type="entry name" value="Myb_dom_plants"/>
</dbReference>
<evidence type="ECO:0000256" key="4">
    <source>
        <dbReference type="SAM" id="MobiDB-lite"/>
    </source>
</evidence>
<evidence type="ECO:0000256" key="2">
    <source>
        <dbReference type="ARBA" id="ARBA00023163"/>
    </source>
</evidence>
<feature type="region of interest" description="Disordered" evidence="4">
    <location>
        <begin position="40"/>
        <end position="66"/>
    </location>
</feature>
<feature type="domain" description="MYB-CC type transcription factor LHEQLE-containing" evidence="5">
    <location>
        <begin position="318"/>
        <end position="363"/>
    </location>
</feature>
<dbReference type="InterPro" id="IPR025756">
    <property type="entry name" value="Myb_CC_LHEQLE"/>
</dbReference>
<feature type="region of interest" description="Disordered" evidence="4">
    <location>
        <begin position="291"/>
        <end position="319"/>
    </location>
</feature>
<feature type="compositionally biased region" description="Polar residues" evidence="4">
    <location>
        <begin position="374"/>
        <end position="388"/>
    </location>
</feature>
<accession>A0A9E7JD45</accession>
<evidence type="ECO:0000313" key="7">
    <source>
        <dbReference type="Proteomes" id="UP001055439"/>
    </source>
</evidence>
<feature type="region of interest" description="Disordered" evidence="4">
    <location>
        <begin position="372"/>
        <end position="443"/>
    </location>
</feature>
<dbReference type="Proteomes" id="UP001055439">
    <property type="component" value="Chromosome 1"/>
</dbReference>
<organism evidence="6 7">
    <name type="scientific">Musa troglodytarum</name>
    <name type="common">fe'i banana</name>
    <dbReference type="NCBI Taxonomy" id="320322"/>
    <lineage>
        <taxon>Eukaryota</taxon>
        <taxon>Viridiplantae</taxon>
        <taxon>Streptophyta</taxon>
        <taxon>Embryophyta</taxon>
        <taxon>Tracheophyta</taxon>
        <taxon>Spermatophyta</taxon>
        <taxon>Magnoliopsida</taxon>
        <taxon>Liliopsida</taxon>
        <taxon>Zingiberales</taxon>
        <taxon>Musaceae</taxon>
        <taxon>Musa</taxon>
    </lineage>
</organism>
<feature type="compositionally biased region" description="Basic and acidic residues" evidence="4">
    <location>
        <begin position="296"/>
        <end position="311"/>
    </location>
</feature>